<dbReference type="InterPro" id="IPR052348">
    <property type="entry name" value="Metallopeptidase_M50B"/>
</dbReference>
<accession>A0A1H6IWE4</accession>
<keyword evidence="7" id="KW-0479">Metal-binding</keyword>
<comment type="cofactor">
    <cofactor evidence="1">
        <name>Zn(2+)</name>
        <dbReference type="ChEBI" id="CHEBI:29105"/>
    </cofactor>
</comment>
<dbReference type="CDD" id="cd06158">
    <property type="entry name" value="S2P-M50_like_1"/>
    <property type="match status" value="1"/>
</dbReference>
<keyword evidence="9" id="KW-0862">Zinc</keyword>
<name>A0A1H6IWE4_MYCRU</name>
<keyword evidence="6 13" id="KW-0812">Transmembrane</keyword>
<evidence type="ECO:0000256" key="3">
    <source>
        <dbReference type="ARBA" id="ARBA00007931"/>
    </source>
</evidence>
<feature type="transmembrane region" description="Helical" evidence="13">
    <location>
        <begin position="160"/>
        <end position="181"/>
    </location>
</feature>
<evidence type="ECO:0000256" key="10">
    <source>
        <dbReference type="ARBA" id="ARBA00022989"/>
    </source>
</evidence>
<evidence type="ECO:0000256" key="13">
    <source>
        <dbReference type="SAM" id="Phobius"/>
    </source>
</evidence>
<evidence type="ECO:0000313" key="16">
    <source>
        <dbReference type="Proteomes" id="UP000182915"/>
    </source>
</evidence>
<dbReference type="OrthoDB" id="9800627at2"/>
<evidence type="ECO:0000256" key="11">
    <source>
        <dbReference type="ARBA" id="ARBA00023049"/>
    </source>
</evidence>
<evidence type="ECO:0000256" key="6">
    <source>
        <dbReference type="ARBA" id="ARBA00022692"/>
    </source>
</evidence>
<dbReference type="AlphaFoldDB" id="A0A1H6IWE4"/>
<reference evidence="16" key="1">
    <citation type="submission" date="2016-10" db="EMBL/GenBank/DDBJ databases">
        <authorList>
            <person name="Varghese N."/>
            <person name="Submissions S."/>
        </authorList>
    </citation>
    <scope>NUCLEOTIDE SEQUENCE [LARGE SCALE GENOMIC DNA]</scope>
    <source>
        <strain evidence="16">DSM 45405</strain>
    </source>
</reference>
<dbReference type="PANTHER" id="PTHR35864:SF1">
    <property type="entry name" value="ZINC METALLOPROTEASE YWHC-RELATED"/>
    <property type="match status" value="1"/>
</dbReference>
<gene>
    <name evidence="15" type="ORF">SAMN04489835_0695</name>
</gene>
<dbReference type="InterPro" id="IPR044537">
    <property type="entry name" value="Rip2-like"/>
</dbReference>
<protein>
    <submittedName>
        <fullName evidence="15">Zn-dependent protease (Includes SpoIVFB)</fullName>
    </submittedName>
</protein>
<feature type="transmembrane region" description="Helical" evidence="13">
    <location>
        <begin position="210"/>
        <end position="229"/>
    </location>
</feature>
<dbReference type="GO" id="GO:0008237">
    <property type="term" value="F:metallopeptidase activity"/>
    <property type="evidence" value="ECO:0007669"/>
    <property type="project" value="UniProtKB-KW"/>
</dbReference>
<keyword evidence="11" id="KW-0482">Metalloprotease</keyword>
<keyword evidence="8" id="KW-0378">Hydrolase</keyword>
<feature type="domain" description="Peptidase M50" evidence="14">
    <location>
        <begin position="51"/>
        <end position="150"/>
    </location>
</feature>
<evidence type="ECO:0000256" key="12">
    <source>
        <dbReference type="ARBA" id="ARBA00023136"/>
    </source>
</evidence>
<feature type="transmembrane region" description="Helical" evidence="13">
    <location>
        <begin position="94"/>
        <end position="118"/>
    </location>
</feature>
<feature type="transmembrane region" description="Helical" evidence="13">
    <location>
        <begin position="41"/>
        <end position="64"/>
    </location>
</feature>
<keyword evidence="5 15" id="KW-0645">Protease</keyword>
<evidence type="ECO:0000259" key="14">
    <source>
        <dbReference type="Pfam" id="PF02163"/>
    </source>
</evidence>
<evidence type="ECO:0000256" key="8">
    <source>
        <dbReference type="ARBA" id="ARBA00022801"/>
    </source>
</evidence>
<feature type="transmembrane region" description="Helical" evidence="13">
    <location>
        <begin position="130"/>
        <end position="154"/>
    </location>
</feature>
<evidence type="ECO:0000256" key="4">
    <source>
        <dbReference type="ARBA" id="ARBA00022475"/>
    </source>
</evidence>
<evidence type="ECO:0000256" key="5">
    <source>
        <dbReference type="ARBA" id="ARBA00022670"/>
    </source>
</evidence>
<dbReference type="InterPro" id="IPR008915">
    <property type="entry name" value="Peptidase_M50"/>
</dbReference>
<evidence type="ECO:0000256" key="2">
    <source>
        <dbReference type="ARBA" id="ARBA00004651"/>
    </source>
</evidence>
<evidence type="ECO:0000256" key="7">
    <source>
        <dbReference type="ARBA" id="ARBA00022723"/>
    </source>
</evidence>
<evidence type="ECO:0000256" key="9">
    <source>
        <dbReference type="ARBA" id="ARBA00022833"/>
    </source>
</evidence>
<dbReference type="STRING" id="370526.SAMN04489835_0695"/>
<evidence type="ECO:0000313" key="15">
    <source>
        <dbReference type="EMBL" id="SEH50788.1"/>
    </source>
</evidence>
<evidence type="ECO:0000256" key="1">
    <source>
        <dbReference type="ARBA" id="ARBA00001947"/>
    </source>
</evidence>
<dbReference type="Proteomes" id="UP000182915">
    <property type="component" value="Chromosome I"/>
</dbReference>
<dbReference type="EMBL" id="LT629971">
    <property type="protein sequence ID" value="SEH50788.1"/>
    <property type="molecule type" value="Genomic_DNA"/>
</dbReference>
<dbReference type="Pfam" id="PF02163">
    <property type="entry name" value="Peptidase_M50"/>
    <property type="match status" value="1"/>
</dbReference>
<keyword evidence="16" id="KW-1185">Reference proteome</keyword>
<sequence>MSVRPLHQSVRPSPIFLLIVAVTVVGGVLAWMCATDARRPLAYVAVFTFVIAGWLVSLCVHEFAHAYTAWRFGDRDVEVRGYLTLNPLKYSNPLLSIGLPVLVIAIGGIGLPGGAVYVRTSWMTPRQRSQVSLAGPATNLVFAAALLVLTNLLYDPAHGVFWAGVAFLGFLQVTAFVLNMLPVPGLDGYGALEPHLSPQTQRAVAPAKQWGLLILLLLLFTPALNQWFWQLVLWFFDFSGVPQPLVWSGSGLTRFWSAWF</sequence>
<keyword evidence="4" id="KW-1003">Cell membrane</keyword>
<dbReference type="GO" id="GO:0005886">
    <property type="term" value="C:plasma membrane"/>
    <property type="evidence" value="ECO:0007669"/>
    <property type="project" value="UniProtKB-SubCell"/>
</dbReference>
<dbReference type="RefSeq" id="WP_083405991.1">
    <property type="nucleotide sequence ID" value="NZ_LT629971.1"/>
</dbReference>
<proteinExistence type="inferred from homology"/>
<feature type="transmembrane region" description="Helical" evidence="13">
    <location>
        <begin position="15"/>
        <end position="34"/>
    </location>
</feature>
<dbReference type="PANTHER" id="PTHR35864">
    <property type="entry name" value="ZINC METALLOPROTEASE MJ0611-RELATED"/>
    <property type="match status" value="1"/>
</dbReference>
<keyword evidence="12 13" id="KW-0472">Membrane</keyword>
<dbReference type="GO" id="GO:0006508">
    <property type="term" value="P:proteolysis"/>
    <property type="evidence" value="ECO:0007669"/>
    <property type="project" value="UniProtKB-KW"/>
</dbReference>
<comment type="subcellular location">
    <subcellularLocation>
        <location evidence="2">Cell membrane</location>
        <topology evidence="2">Multi-pass membrane protein</topology>
    </subcellularLocation>
</comment>
<comment type="similarity">
    <text evidence="3">Belongs to the peptidase M50B family.</text>
</comment>
<organism evidence="15 16">
    <name type="scientific">Mycolicibacterium rutilum</name>
    <name type="common">Mycobacterium rutilum</name>
    <dbReference type="NCBI Taxonomy" id="370526"/>
    <lineage>
        <taxon>Bacteria</taxon>
        <taxon>Bacillati</taxon>
        <taxon>Actinomycetota</taxon>
        <taxon>Actinomycetes</taxon>
        <taxon>Mycobacteriales</taxon>
        <taxon>Mycobacteriaceae</taxon>
        <taxon>Mycolicibacterium</taxon>
    </lineage>
</organism>
<keyword evidence="10 13" id="KW-1133">Transmembrane helix</keyword>
<dbReference type="GO" id="GO:0046872">
    <property type="term" value="F:metal ion binding"/>
    <property type="evidence" value="ECO:0007669"/>
    <property type="project" value="UniProtKB-KW"/>
</dbReference>